<reference evidence="2" key="1">
    <citation type="submission" date="2023-08" db="EMBL/GenBank/DDBJ databases">
        <authorList>
            <person name="Alioto T."/>
            <person name="Alioto T."/>
            <person name="Gomez Garrido J."/>
        </authorList>
    </citation>
    <scope>NUCLEOTIDE SEQUENCE</scope>
</reference>
<evidence type="ECO:0000313" key="2">
    <source>
        <dbReference type="EMBL" id="CAJ1083692.1"/>
    </source>
</evidence>
<feature type="region of interest" description="Disordered" evidence="1">
    <location>
        <begin position="95"/>
        <end position="116"/>
    </location>
</feature>
<name>A0AAV1HCC0_XYRNO</name>
<proteinExistence type="predicted"/>
<accession>A0AAV1HCC0</accession>
<protein>
    <submittedName>
        <fullName evidence="2">Uncharacterized protein</fullName>
    </submittedName>
</protein>
<evidence type="ECO:0000313" key="3">
    <source>
        <dbReference type="Proteomes" id="UP001178508"/>
    </source>
</evidence>
<organism evidence="2 3">
    <name type="scientific">Xyrichtys novacula</name>
    <name type="common">Pearly razorfish</name>
    <name type="synonym">Hemipteronotus novacula</name>
    <dbReference type="NCBI Taxonomy" id="13765"/>
    <lineage>
        <taxon>Eukaryota</taxon>
        <taxon>Metazoa</taxon>
        <taxon>Chordata</taxon>
        <taxon>Craniata</taxon>
        <taxon>Vertebrata</taxon>
        <taxon>Euteleostomi</taxon>
        <taxon>Actinopterygii</taxon>
        <taxon>Neopterygii</taxon>
        <taxon>Teleostei</taxon>
        <taxon>Neoteleostei</taxon>
        <taxon>Acanthomorphata</taxon>
        <taxon>Eupercaria</taxon>
        <taxon>Labriformes</taxon>
        <taxon>Labridae</taxon>
        <taxon>Xyrichtys</taxon>
    </lineage>
</organism>
<keyword evidence="3" id="KW-1185">Reference proteome</keyword>
<gene>
    <name evidence="2" type="ORF">XNOV1_A017277</name>
</gene>
<dbReference type="EMBL" id="OY660884">
    <property type="protein sequence ID" value="CAJ1083692.1"/>
    <property type="molecule type" value="Genomic_DNA"/>
</dbReference>
<sequence length="116" mass="13615">MSRIKLTSFSKSKRDEELLFTLAETWRKNNQSYPSMPMVVNTWVKRDYGFTLRGISNDMILWVKSDCVRPHCHHSATSSAEVKAKPDAIWPLLFWDQPTKQDKPTEESAPWHSDRY</sequence>
<dbReference type="Proteomes" id="UP001178508">
    <property type="component" value="Chromosome 21"/>
</dbReference>
<dbReference type="AlphaFoldDB" id="A0AAV1HCC0"/>
<evidence type="ECO:0000256" key="1">
    <source>
        <dbReference type="SAM" id="MobiDB-lite"/>
    </source>
</evidence>